<dbReference type="EMBL" id="SDMP01000004">
    <property type="protein sequence ID" value="RYR60356.1"/>
    <property type="molecule type" value="Genomic_DNA"/>
</dbReference>
<dbReference type="GO" id="GO:0071439">
    <property type="term" value="C:clathrin complex"/>
    <property type="evidence" value="ECO:0007669"/>
    <property type="project" value="TreeGrafter"/>
</dbReference>
<dbReference type="GO" id="GO:0009506">
    <property type="term" value="C:plasmodesma"/>
    <property type="evidence" value="ECO:0007669"/>
    <property type="project" value="TreeGrafter"/>
</dbReference>
<dbReference type="STRING" id="3818.A0A445DB31"/>
<evidence type="ECO:0000313" key="3">
    <source>
        <dbReference type="Proteomes" id="UP000289738"/>
    </source>
</evidence>
<keyword evidence="3" id="KW-1185">Reference proteome</keyword>
<dbReference type="SUPFAM" id="SSF50989">
    <property type="entry name" value="Clathrin heavy-chain terminal domain"/>
    <property type="match status" value="1"/>
</dbReference>
<accession>A0A445DB31</accession>
<reference evidence="2 3" key="1">
    <citation type="submission" date="2019-01" db="EMBL/GenBank/DDBJ databases">
        <title>Sequencing of cultivated peanut Arachis hypogaea provides insights into genome evolution and oil improvement.</title>
        <authorList>
            <person name="Chen X."/>
        </authorList>
    </citation>
    <scope>NUCLEOTIDE SEQUENCE [LARGE SCALE GENOMIC DNA]</scope>
    <source>
        <strain evidence="3">cv. Fuhuasheng</strain>
        <tissue evidence="2">Leaves</tissue>
    </source>
</reference>
<keyword evidence="1" id="KW-0732">Signal</keyword>
<dbReference type="Proteomes" id="UP000289738">
    <property type="component" value="Chromosome A04"/>
</dbReference>
<dbReference type="Gene3D" id="2.130.10.110">
    <property type="entry name" value="Clathrin heavy-chain terminal domain"/>
    <property type="match status" value="1"/>
</dbReference>
<comment type="caution">
    <text evidence="2">The sequence shown here is derived from an EMBL/GenBank/DDBJ whole genome shotgun (WGS) entry which is preliminary data.</text>
</comment>
<organism evidence="2 3">
    <name type="scientific">Arachis hypogaea</name>
    <name type="common">Peanut</name>
    <dbReference type="NCBI Taxonomy" id="3818"/>
    <lineage>
        <taxon>Eukaryota</taxon>
        <taxon>Viridiplantae</taxon>
        <taxon>Streptophyta</taxon>
        <taxon>Embryophyta</taxon>
        <taxon>Tracheophyta</taxon>
        <taxon>Spermatophyta</taxon>
        <taxon>Magnoliopsida</taxon>
        <taxon>eudicotyledons</taxon>
        <taxon>Gunneridae</taxon>
        <taxon>Pentapetalae</taxon>
        <taxon>rosids</taxon>
        <taxon>fabids</taxon>
        <taxon>Fabales</taxon>
        <taxon>Fabaceae</taxon>
        <taxon>Papilionoideae</taxon>
        <taxon>50 kb inversion clade</taxon>
        <taxon>dalbergioids sensu lato</taxon>
        <taxon>Dalbergieae</taxon>
        <taxon>Pterocarpus clade</taxon>
        <taxon>Arachis</taxon>
    </lineage>
</organism>
<dbReference type="GO" id="GO:0009507">
    <property type="term" value="C:chloroplast"/>
    <property type="evidence" value="ECO:0007669"/>
    <property type="project" value="TreeGrafter"/>
</dbReference>
<evidence type="ECO:0000256" key="1">
    <source>
        <dbReference type="SAM" id="SignalP"/>
    </source>
</evidence>
<dbReference type="PANTHER" id="PTHR10292:SF34">
    <property type="entry name" value="CLATHRIN HEAVY CHAIN 1-RELATED"/>
    <property type="match status" value="1"/>
</dbReference>
<feature type="chain" id="PRO_5019431216" evidence="1">
    <location>
        <begin position="22"/>
        <end position="118"/>
    </location>
</feature>
<dbReference type="PANTHER" id="PTHR10292">
    <property type="entry name" value="CLATHRIN HEAVY CHAIN RELATED"/>
    <property type="match status" value="1"/>
</dbReference>
<name>A0A445DB31_ARAHY</name>
<dbReference type="AlphaFoldDB" id="A0A445DB31"/>
<dbReference type="GO" id="GO:0005198">
    <property type="term" value="F:structural molecule activity"/>
    <property type="evidence" value="ECO:0007669"/>
    <property type="project" value="InterPro"/>
</dbReference>
<evidence type="ECO:0000313" key="2">
    <source>
        <dbReference type="EMBL" id="RYR60356.1"/>
    </source>
</evidence>
<proteinExistence type="predicted"/>
<dbReference type="GO" id="GO:0030132">
    <property type="term" value="C:clathrin coat of coated pit"/>
    <property type="evidence" value="ECO:0007669"/>
    <property type="project" value="InterPro"/>
</dbReference>
<protein>
    <submittedName>
        <fullName evidence="2">Uncharacterized protein</fullName>
    </submittedName>
</protein>
<dbReference type="InterPro" id="IPR016025">
    <property type="entry name" value="Clathrin_H-chain_N"/>
</dbReference>
<feature type="signal peptide" evidence="1">
    <location>
        <begin position="1"/>
        <end position="21"/>
    </location>
</feature>
<dbReference type="GO" id="GO:0032051">
    <property type="term" value="F:clathrin light chain binding"/>
    <property type="evidence" value="ECO:0007669"/>
    <property type="project" value="TreeGrafter"/>
</dbReference>
<dbReference type="GO" id="GO:0030130">
    <property type="term" value="C:clathrin coat of trans-Golgi network vesicle"/>
    <property type="evidence" value="ECO:0007669"/>
    <property type="project" value="InterPro"/>
</dbReference>
<sequence>MIISFVQFVLLMGRIWPLVVGIRPQLVKGNMQLHSVDQQRSQALEAHAASFAQFKVPGNDNPSVLISFASKTLNAGQIILKLHVIELDAPSGLHIFASHTCPSCFYSMATWVLHKRLL</sequence>
<dbReference type="GO" id="GO:0006898">
    <property type="term" value="P:receptor-mediated endocytosis"/>
    <property type="evidence" value="ECO:0007669"/>
    <property type="project" value="TreeGrafter"/>
</dbReference>
<gene>
    <name evidence="2" type="ORF">Ahy_A04g017440</name>
</gene>
<dbReference type="GO" id="GO:0006886">
    <property type="term" value="P:intracellular protein transport"/>
    <property type="evidence" value="ECO:0007669"/>
    <property type="project" value="InterPro"/>
</dbReference>